<dbReference type="InterPro" id="IPR011598">
    <property type="entry name" value="bHLH_dom"/>
</dbReference>
<feature type="domain" description="BHLH" evidence="6">
    <location>
        <begin position="241"/>
        <end position="292"/>
    </location>
</feature>
<evidence type="ECO:0000256" key="2">
    <source>
        <dbReference type="ARBA" id="ARBA00023125"/>
    </source>
</evidence>
<dbReference type="GO" id="GO:0007517">
    <property type="term" value="P:muscle organ development"/>
    <property type="evidence" value="ECO:0007669"/>
    <property type="project" value="InterPro"/>
</dbReference>
<reference evidence="7" key="1">
    <citation type="submission" date="2014-07" db="EMBL/GenBank/DDBJ databases">
        <authorList>
            <person name="Martin A.A"/>
            <person name="De Silva N."/>
        </authorList>
    </citation>
    <scope>NUCLEOTIDE SEQUENCE</scope>
</reference>
<feature type="compositionally biased region" description="Polar residues" evidence="5">
    <location>
        <begin position="196"/>
        <end position="206"/>
    </location>
</feature>
<dbReference type="WBParaSite" id="SVE_1980800.1">
    <property type="protein sequence ID" value="SVE_1980800.1"/>
    <property type="gene ID" value="SVE_1980800"/>
</dbReference>
<dbReference type="GO" id="GO:0000981">
    <property type="term" value="F:DNA-binding transcription factor activity, RNA polymerase II-specific"/>
    <property type="evidence" value="ECO:0007669"/>
    <property type="project" value="TreeGrafter"/>
</dbReference>
<dbReference type="GO" id="GO:0000978">
    <property type="term" value="F:RNA polymerase II cis-regulatory region sequence-specific DNA binding"/>
    <property type="evidence" value="ECO:0007669"/>
    <property type="project" value="TreeGrafter"/>
</dbReference>
<comment type="subcellular location">
    <subcellularLocation>
        <location evidence="1">Nucleus</location>
    </subcellularLocation>
</comment>
<sequence length="414" mass="46320">MNQNCSYESIYPTYHSSTSTSNSLTRQASVTVNELSNIMQPSIMVFPTNGNNNITGVEYNQTLNGYDQFRYSQSYYGHYSGNNPHVGQNCYTDLSSFGIPINVNNNNSSNIQNGLTNTGNHPTLTFTTTNLNFDNDISFNKNEKGKLKDTNKIILPSTIQKERIKSKNLTNDSQSSTQTSLTISQQTINLAHEDSCSPSSATNNSAKHTRKQNSTKNNFSPTGFDDDEENILYQGGGKPYDRRKAATLRERKRLQKVNEAFENMKKRTCPNPNQRLPKVEILRGAIEYINKLEDVLKAEGKMTRIMAVNEGIAVDKDSSDFIICIPNSCRYPNSQSFISSHQPSLEVIPNVSISQVATSVTQTDIRSSYQGNSPNSQNSSQIICQQNVNGLFDHISHHQLTCSDIKKEIKQEHN</sequence>
<keyword evidence="2" id="KW-0238">DNA-binding</keyword>
<evidence type="ECO:0000259" key="6">
    <source>
        <dbReference type="PROSITE" id="PS50888"/>
    </source>
</evidence>
<dbReference type="GO" id="GO:0005634">
    <property type="term" value="C:nucleus"/>
    <property type="evidence" value="ECO:0007669"/>
    <property type="project" value="UniProtKB-SubCell"/>
</dbReference>
<proteinExistence type="predicted"/>
<dbReference type="Proteomes" id="UP000035680">
    <property type="component" value="Unassembled WGS sequence"/>
</dbReference>
<keyword evidence="7" id="KW-1185">Reference proteome</keyword>
<dbReference type="PANTHER" id="PTHR11534:SF9">
    <property type="entry name" value="MYOGENIC-DETERMINATION PROTEIN"/>
    <property type="match status" value="1"/>
</dbReference>
<dbReference type="GO" id="GO:0045663">
    <property type="term" value="P:positive regulation of myoblast differentiation"/>
    <property type="evidence" value="ECO:0007669"/>
    <property type="project" value="TreeGrafter"/>
</dbReference>
<organism evidence="7 8">
    <name type="scientific">Strongyloides venezuelensis</name>
    <name type="common">Threadworm</name>
    <dbReference type="NCBI Taxonomy" id="75913"/>
    <lineage>
        <taxon>Eukaryota</taxon>
        <taxon>Metazoa</taxon>
        <taxon>Ecdysozoa</taxon>
        <taxon>Nematoda</taxon>
        <taxon>Chromadorea</taxon>
        <taxon>Rhabditida</taxon>
        <taxon>Tylenchina</taxon>
        <taxon>Panagrolaimomorpha</taxon>
        <taxon>Strongyloidoidea</taxon>
        <taxon>Strongyloididae</taxon>
        <taxon>Strongyloides</taxon>
    </lineage>
</organism>
<dbReference type="SUPFAM" id="SSF47459">
    <property type="entry name" value="HLH, helix-loop-helix DNA-binding domain"/>
    <property type="match status" value="1"/>
</dbReference>
<dbReference type="PROSITE" id="PS50888">
    <property type="entry name" value="BHLH"/>
    <property type="match status" value="1"/>
</dbReference>
<evidence type="ECO:0000256" key="3">
    <source>
        <dbReference type="ARBA" id="ARBA00023242"/>
    </source>
</evidence>
<dbReference type="FunFam" id="4.10.280.10:FF:000005">
    <property type="entry name" value="Myogenic factor"/>
    <property type="match status" value="1"/>
</dbReference>
<dbReference type="InterPro" id="IPR036638">
    <property type="entry name" value="HLH_DNA-bd_sf"/>
</dbReference>
<evidence type="ECO:0000256" key="1">
    <source>
        <dbReference type="ARBA" id="ARBA00004123"/>
    </source>
</evidence>
<dbReference type="Pfam" id="PF00010">
    <property type="entry name" value="HLH"/>
    <property type="match status" value="1"/>
</dbReference>
<dbReference type="PANTHER" id="PTHR11534">
    <property type="entry name" value="MYOGENIC FACTOR"/>
    <property type="match status" value="1"/>
</dbReference>
<feature type="region of interest" description="Disordered" evidence="5">
    <location>
        <begin position="193"/>
        <end position="244"/>
    </location>
</feature>
<dbReference type="InterPro" id="IPR039704">
    <property type="entry name" value="Myogenic_factor"/>
</dbReference>
<dbReference type="SMART" id="SM00353">
    <property type="entry name" value="HLH"/>
    <property type="match status" value="1"/>
</dbReference>
<evidence type="ECO:0000313" key="8">
    <source>
        <dbReference type="WBParaSite" id="SVE_1980800.1"/>
    </source>
</evidence>
<accession>A0A0K0G4Z6</accession>
<name>A0A0K0G4Z6_STRVS</name>
<evidence type="ECO:0000256" key="5">
    <source>
        <dbReference type="SAM" id="MobiDB-lite"/>
    </source>
</evidence>
<dbReference type="GO" id="GO:0046983">
    <property type="term" value="F:protein dimerization activity"/>
    <property type="evidence" value="ECO:0007669"/>
    <property type="project" value="InterPro"/>
</dbReference>
<evidence type="ECO:0000256" key="4">
    <source>
        <dbReference type="ARBA" id="ARBA00070761"/>
    </source>
</evidence>
<keyword evidence="3" id="KW-0539">Nucleus</keyword>
<evidence type="ECO:0000313" key="7">
    <source>
        <dbReference type="Proteomes" id="UP000035680"/>
    </source>
</evidence>
<protein>
    <recommendedName>
        <fullName evidence="4">Myoblast determination protein 1 homolog</fullName>
    </recommendedName>
</protein>
<reference evidence="8" key="2">
    <citation type="submission" date="2015-08" db="UniProtKB">
        <authorList>
            <consortium name="WormBaseParasite"/>
        </authorList>
    </citation>
    <scope>IDENTIFICATION</scope>
</reference>
<dbReference type="STRING" id="75913.A0A0K0G4Z6"/>
<dbReference type="CDD" id="cd19699">
    <property type="entry name" value="bHLH_TS_dMYOD_like"/>
    <property type="match status" value="1"/>
</dbReference>
<dbReference type="AlphaFoldDB" id="A0A0K0G4Z6"/>
<dbReference type="Gene3D" id="4.10.280.10">
    <property type="entry name" value="Helix-loop-helix DNA-binding domain"/>
    <property type="match status" value="1"/>
</dbReference>